<evidence type="ECO:0000313" key="3">
    <source>
        <dbReference type="Proteomes" id="UP000177791"/>
    </source>
</evidence>
<evidence type="ECO:0000256" key="1">
    <source>
        <dbReference type="SAM" id="Phobius"/>
    </source>
</evidence>
<comment type="caution">
    <text evidence="2">The sequence shown here is derived from an EMBL/GenBank/DDBJ whole genome shotgun (WGS) entry which is preliminary data.</text>
</comment>
<dbReference type="STRING" id="1908236.BEN48_10865"/>
<gene>
    <name evidence="2" type="ORF">BEN48_10865</name>
</gene>
<proteinExistence type="predicted"/>
<reference evidence="2 3" key="1">
    <citation type="submission" date="2016-08" db="EMBL/GenBank/DDBJ databases">
        <title>Hymenobacter coccineus sp. nov., Hymenobacter lapidarius sp. nov. and Hymenobacter glacialis sp. nov., isolated from Antarctic soil.</title>
        <authorList>
            <person name="Sedlacek I."/>
            <person name="Kralova S."/>
            <person name="Kyrova K."/>
            <person name="Maslanova I."/>
            <person name="Stankova E."/>
            <person name="Vrbovska V."/>
            <person name="Nemec M."/>
            <person name="Bartak M."/>
            <person name="Svec P."/>
            <person name="Busse H.-J."/>
            <person name="Pantucek R."/>
        </authorList>
    </citation>
    <scope>NUCLEOTIDE SEQUENCE [LARGE SCALE GENOMIC DNA]</scope>
    <source>
        <strain evidence="2 3">CCM 8648</strain>
    </source>
</reference>
<dbReference type="OrthoDB" id="927026at2"/>
<organism evidence="2 3">
    <name type="scientific">Hymenobacter glacialis</name>
    <dbReference type="NCBI Taxonomy" id="1908236"/>
    <lineage>
        <taxon>Bacteria</taxon>
        <taxon>Pseudomonadati</taxon>
        <taxon>Bacteroidota</taxon>
        <taxon>Cytophagia</taxon>
        <taxon>Cytophagales</taxon>
        <taxon>Hymenobacteraceae</taxon>
        <taxon>Hymenobacter</taxon>
    </lineage>
</organism>
<feature type="transmembrane region" description="Helical" evidence="1">
    <location>
        <begin position="6"/>
        <end position="30"/>
    </location>
</feature>
<protein>
    <recommendedName>
        <fullName evidence="4">Peptidase M50 domain-containing protein</fullName>
    </recommendedName>
</protein>
<evidence type="ECO:0008006" key="4">
    <source>
        <dbReference type="Google" id="ProtNLM"/>
    </source>
</evidence>
<keyword evidence="1" id="KW-1133">Transmembrane helix</keyword>
<accession>A0A1G1TAC5</accession>
<dbReference type="EMBL" id="MDZC01000028">
    <property type="protein sequence ID" value="OGX87820.1"/>
    <property type="molecule type" value="Genomic_DNA"/>
</dbReference>
<feature type="transmembrane region" description="Helical" evidence="1">
    <location>
        <begin position="42"/>
        <end position="59"/>
    </location>
</feature>
<dbReference type="Proteomes" id="UP000177791">
    <property type="component" value="Unassembled WGS sequence"/>
</dbReference>
<dbReference type="RefSeq" id="WP_070732889.1">
    <property type="nucleotide sequence ID" value="NZ_MDZC01000028.1"/>
</dbReference>
<feature type="transmembrane region" description="Helical" evidence="1">
    <location>
        <begin position="65"/>
        <end position="85"/>
    </location>
</feature>
<keyword evidence="1" id="KW-0812">Transmembrane</keyword>
<evidence type="ECO:0000313" key="2">
    <source>
        <dbReference type="EMBL" id="OGX87820.1"/>
    </source>
</evidence>
<sequence>MMKPRKILTFSISILVGIGLGLLVGMYAGAHFKHVHWGGGQVAALLALLPLAWLVAVGLHELSHALAGVRQGFVLQWFVVGPLMWKKLDGRLRFRWNTNLNTAGGMVLCVPPDDHDLRRRFMAFAAGGPLGSVM</sequence>
<name>A0A1G1TAC5_9BACT</name>
<keyword evidence="1" id="KW-0472">Membrane</keyword>
<keyword evidence="3" id="KW-1185">Reference proteome</keyword>
<dbReference type="AlphaFoldDB" id="A0A1G1TAC5"/>